<sequence length="196" mass="20877">MQAKVVGDRANEGEVPIVKARSLIRRVARRLVAVGAVALLCVAVSARAAEAAPSVNNADLVAQIKLASGKLLAKSVQPKAATTASGAPLTITCYVDDVTPPFRIFGNVAYRSVIGCDAPVVGAWYGEILRRLFGPEKYLTTGTLAGPLTVWTPFNPVVGPCISDWWEGSFTISVDFTPSFSLTQSFVAPYEYIECI</sequence>
<dbReference type="Proteomes" id="UP000612899">
    <property type="component" value="Unassembled WGS sequence"/>
</dbReference>
<evidence type="ECO:0000256" key="1">
    <source>
        <dbReference type="SAM" id="SignalP"/>
    </source>
</evidence>
<reference evidence="2" key="1">
    <citation type="submission" date="2021-01" db="EMBL/GenBank/DDBJ databases">
        <title>Whole genome shotgun sequence of Rhizocola hellebori NBRC 109834.</title>
        <authorList>
            <person name="Komaki H."/>
            <person name="Tamura T."/>
        </authorList>
    </citation>
    <scope>NUCLEOTIDE SEQUENCE</scope>
    <source>
        <strain evidence="2">NBRC 109834</strain>
    </source>
</reference>
<dbReference type="RefSeq" id="WP_203906641.1">
    <property type="nucleotide sequence ID" value="NZ_BONY01000003.1"/>
</dbReference>
<comment type="caution">
    <text evidence="2">The sequence shown here is derived from an EMBL/GenBank/DDBJ whole genome shotgun (WGS) entry which is preliminary data.</text>
</comment>
<feature type="chain" id="PRO_5035220267" evidence="1">
    <location>
        <begin position="49"/>
        <end position="196"/>
    </location>
</feature>
<keyword evidence="3" id="KW-1185">Reference proteome</keyword>
<proteinExistence type="predicted"/>
<name>A0A8J3Q306_9ACTN</name>
<protein>
    <submittedName>
        <fullName evidence="2">Uncharacterized protein</fullName>
    </submittedName>
</protein>
<organism evidence="2 3">
    <name type="scientific">Rhizocola hellebori</name>
    <dbReference type="NCBI Taxonomy" id="1392758"/>
    <lineage>
        <taxon>Bacteria</taxon>
        <taxon>Bacillati</taxon>
        <taxon>Actinomycetota</taxon>
        <taxon>Actinomycetes</taxon>
        <taxon>Micromonosporales</taxon>
        <taxon>Micromonosporaceae</taxon>
        <taxon>Rhizocola</taxon>
    </lineage>
</organism>
<accession>A0A8J3Q306</accession>
<keyword evidence="1" id="KW-0732">Signal</keyword>
<evidence type="ECO:0000313" key="2">
    <source>
        <dbReference type="EMBL" id="GIH02716.1"/>
    </source>
</evidence>
<dbReference type="EMBL" id="BONY01000003">
    <property type="protein sequence ID" value="GIH02716.1"/>
    <property type="molecule type" value="Genomic_DNA"/>
</dbReference>
<feature type="signal peptide" evidence="1">
    <location>
        <begin position="1"/>
        <end position="48"/>
    </location>
</feature>
<gene>
    <name evidence="2" type="ORF">Rhe02_07830</name>
</gene>
<dbReference type="AlphaFoldDB" id="A0A8J3Q306"/>
<evidence type="ECO:0000313" key="3">
    <source>
        <dbReference type="Proteomes" id="UP000612899"/>
    </source>
</evidence>